<dbReference type="EMBL" id="GBRH01181582">
    <property type="protein sequence ID" value="JAE16314.1"/>
    <property type="molecule type" value="Transcribed_RNA"/>
</dbReference>
<proteinExistence type="predicted"/>
<reference evidence="1" key="1">
    <citation type="submission" date="2014-09" db="EMBL/GenBank/DDBJ databases">
        <authorList>
            <person name="Magalhaes I.L.F."/>
            <person name="Oliveira U."/>
            <person name="Santos F.R."/>
            <person name="Vidigal T.H.D.A."/>
            <person name="Brescovit A.D."/>
            <person name="Santos A.J."/>
        </authorList>
    </citation>
    <scope>NUCLEOTIDE SEQUENCE</scope>
    <source>
        <tissue evidence="1">Shoot tissue taken approximately 20 cm above the soil surface</tissue>
    </source>
</reference>
<evidence type="ECO:0000313" key="1">
    <source>
        <dbReference type="EMBL" id="JAE16314.1"/>
    </source>
</evidence>
<protein>
    <submittedName>
        <fullName evidence="1">Uncharacterized protein</fullName>
    </submittedName>
</protein>
<organism evidence="1">
    <name type="scientific">Arundo donax</name>
    <name type="common">Giant reed</name>
    <name type="synonym">Donax arundinaceus</name>
    <dbReference type="NCBI Taxonomy" id="35708"/>
    <lineage>
        <taxon>Eukaryota</taxon>
        <taxon>Viridiplantae</taxon>
        <taxon>Streptophyta</taxon>
        <taxon>Embryophyta</taxon>
        <taxon>Tracheophyta</taxon>
        <taxon>Spermatophyta</taxon>
        <taxon>Magnoliopsida</taxon>
        <taxon>Liliopsida</taxon>
        <taxon>Poales</taxon>
        <taxon>Poaceae</taxon>
        <taxon>PACMAD clade</taxon>
        <taxon>Arundinoideae</taxon>
        <taxon>Arundineae</taxon>
        <taxon>Arundo</taxon>
    </lineage>
</organism>
<sequence length="70" mass="8094">MHPAAIRHSYRYTAKQTHDWNLTSFRAQKSVEWNAATAQIRLPELRRNRTPQLRQTAAYAISVIASVWSA</sequence>
<name>A0A0A9FYM8_ARUDO</name>
<accession>A0A0A9FYM8</accession>
<dbReference type="AlphaFoldDB" id="A0A0A9FYM8"/>
<reference evidence="1" key="2">
    <citation type="journal article" date="2015" name="Data Brief">
        <title>Shoot transcriptome of the giant reed, Arundo donax.</title>
        <authorList>
            <person name="Barrero R.A."/>
            <person name="Guerrero F.D."/>
            <person name="Moolhuijzen P."/>
            <person name="Goolsby J.A."/>
            <person name="Tidwell J."/>
            <person name="Bellgard S.E."/>
            <person name="Bellgard M.I."/>
        </authorList>
    </citation>
    <scope>NUCLEOTIDE SEQUENCE</scope>
    <source>
        <tissue evidence="1">Shoot tissue taken approximately 20 cm above the soil surface</tissue>
    </source>
</reference>